<dbReference type="OrthoDB" id="659at2759"/>
<dbReference type="InterPro" id="IPR042095">
    <property type="entry name" value="SUMF_sf"/>
</dbReference>
<gene>
    <name evidence="3" type="ORF">DSTB1V02_LOCUS4762</name>
</gene>
<feature type="domain" description="Sulfatase-modifying factor enzyme-like" evidence="2">
    <location>
        <begin position="36"/>
        <end position="288"/>
    </location>
</feature>
<protein>
    <recommendedName>
        <fullName evidence="2">Sulfatase-modifying factor enzyme-like domain-containing protein</fullName>
    </recommendedName>
</protein>
<dbReference type="Pfam" id="PF03781">
    <property type="entry name" value="FGE-sulfatase"/>
    <property type="match status" value="1"/>
</dbReference>
<dbReference type="EMBL" id="LR900248">
    <property type="protein sequence ID" value="CAD7244876.1"/>
    <property type="molecule type" value="Genomic_DNA"/>
</dbReference>
<dbReference type="GO" id="GO:0005783">
    <property type="term" value="C:endoplasmic reticulum"/>
    <property type="evidence" value="ECO:0007669"/>
    <property type="project" value="TreeGrafter"/>
</dbReference>
<dbReference type="SUPFAM" id="SSF56436">
    <property type="entry name" value="C-type lectin-like"/>
    <property type="match status" value="1"/>
</dbReference>
<dbReference type="EMBL" id="CAJPEV010000731">
    <property type="protein sequence ID" value="CAG0888001.1"/>
    <property type="molecule type" value="Genomic_DNA"/>
</dbReference>
<proteinExistence type="inferred from homology"/>
<name>A0A7R9A646_9CRUS</name>
<evidence type="ECO:0000313" key="3">
    <source>
        <dbReference type="EMBL" id="CAD7244876.1"/>
    </source>
</evidence>
<dbReference type="Gene3D" id="3.90.1580.10">
    <property type="entry name" value="paralog of FGE (formylglycine-generating enzyme)"/>
    <property type="match status" value="1"/>
</dbReference>
<dbReference type="PANTHER" id="PTHR23150">
    <property type="entry name" value="SULFATASE MODIFYING FACTOR 1, 2"/>
    <property type="match status" value="1"/>
</dbReference>
<comment type="similarity">
    <text evidence="1">Belongs to the sulfatase-modifying factor family.</text>
</comment>
<evidence type="ECO:0000259" key="2">
    <source>
        <dbReference type="Pfam" id="PF03781"/>
    </source>
</evidence>
<dbReference type="PANTHER" id="PTHR23150:SF19">
    <property type="entry name" value="FORMYLGLYCINE-GENERATING ENZYME"/>
    <property type="match status" value="1"/>
</dbReference>
<dbReference type="Proteomes" id="UP000677054">
    <property type="component" value="Unassembled WGS sequence"/>
</dbReference>
<dbReference type="InterPro" id="IPR051043">
    <property type="entry name" value="Sulfatase_Mod_Factor_Kinase"/>
</dbReference>
<reference evidence="3" key="1">
    <citation type="submission" date="2020-11" db="EMBL/GenBank/DDBJ databases">
        <authorList>
            <person name="Tran Van P."/>
        </authorList>
    </citation>
    <scope>NUCLEOTIDE SEQUENCE</scope>
</reference>
<sequence length="291" mass="33180">MPQCSLRAHSLCNSEEPAKKYSPEVNTPMKENEKIQKMVLIQGGTFEMGSHAPIFLSDGEGPVRDMTVKDFYLDVYEAEKFGNSFVLESLLNDAVKQEIHDAVAAAPWWLPVPNANWRQPEGNGSHIKDRMSHPVVHTSWNDAVAFCKWAGKRLPTEAEWEYACKGNLSDRLYPWGNKLMPRGEHWMNIWQGEFPHQDKGEDGYIGPAPVESFPAQNMFGLHHMVGNVWEWIDDDWSLPFREPIPNEKVKKGGSFMCTRDYCYRHRCAARSHNTPDSSAVNLGFRCAKNVQ</sequence>
<keyword evidence="4" id="KW-1185">Reference proteome</keyword>
<dbReference type="InterPro" id="IPR016187">
    <property type="entry name" value="CTDL_fold"/>
</dbReference>
<dbReference type="InterPro" id="IPR005532">
    <property type="entry name" value="SUMF_dom"/>
</dbReference>
<dbReference type="AlphaFoldDB" id="A0A7R9A646"/>
<accession>A0A7R9A646</accession>
<evidence type="ECO:0000313" key="4">
    <source>
        <dbReference type="Proteomes" id="UP000677054"/>
    </source>
</evidence>
<dbReference type="GO" id="GO:0120147">
    <property type="term" value="F:formylglycine-generating oxidase activity"/>
    <property type="evidence" value="ECO:0007669"/>
    <property type="project" value="TreeGrafter"/>
</dbReference>
<organism evidence="3">
    <name type="scientific">Darwinula stevensoni</name>
    <dbReference type="NCBI Taxonomy" id="69355"/>
    <lineage>
        <taxon>Eukaryota</taxon>
        <taxon>Metazoa</taxon>
        <taxon>Ecdysozoa</taxon>
        <taxon>Arthropoda</taxon>
        <taxon>Crustacea</taxon>
        <taxon>Oligostraca</taxon>
        <taxon>Ostracoda</taxon>
        <taxon>Podocopa</taxon>
        <taxon>Podocopida</taxon>
        <taxon>Darwinulocopina</taxon>
        <taxon>Darwinuloidea</taxon>
        <taxon>Darwinulidae</taxon>
        <taxon>Darwinula</taxon>
    </lineage>
</organism>
<evidence type="ECO:0000256" key="1">
    <source>
        <dbReference type="ARBA" id="ARBA00005310"/>
    </source>
</evidence>